<comment type="caution">
    <text evidence="1">The sequence shown here is derived from an EMBL/GenBank/DDBJ whole genome shotgun (WGS) entry which is preliminary data.</text>
</comment>
<reference evidence="1 2" key="1">
    <citation type="submission" date="2016-08" db="EMBL/GenBank/DDBJ databases">
        <authorList>
            <consortium name="Lentinula edodes genome sequencing consortium"/>
            <person name="Sakamoto Y."/>
            <person name="Nakade K."/>
            <person name="Sato S."/>
            <person name="Yoshida Y."/>
            <person name="Miyazaki K."/>
            <person name="Natsume S."/>
            <person name="Konno N."/>
        </authorList>
    </citation>
    <scope>NUCLEOTIDE SEQUENCE [LARGE SCALE GENOMIC DNA]</scope>
    <source>
        <strain evidence="1 2">NBRC 111202</strain>
    </source>
</reference>
<sequence>MTYNLYSVTVPAMQRSMALGLYHSVWRQIQSFDFLLQYIITGNPLEPYSLLQTHQPKHPSTTRTGPTEEPFIRSQFDAGTLTENFRAPTTEHRILTLSTEKLCWDDLAIPEIRRSNLEEEVKLCLSAVLMQATTTLAWLWL</sequence>
<keyword evidence="2" id="KW-1185">Reference proteome</keyword>
<name>A0A1Q3E5B8_LENED</name>
<dbReference type="AlphaFoldDB" id="A0A1Q3E5B8"/>
<dbReference type="Proteomes" id="UP000188533">
    <property type="component" value="Unassembled WGS sequence"/>
</dbReference>
<accession>A0A1Q3E5B8</accession>
<evidence type="ECO:0000313" key="1">
    <source>
        <dbReference type="EMBL" id="GAW02440.1"/>
    </source>
</evidence>
<dbReference type="EMBL" id="BDGU01000096">
    <property type="protein sequence ID" value="GAW02440.1"/>
    <property type="molecule type" value="Genomic_DNA"/>
</dbReference>
<evidence type="ECO:0000313" key="2">
    <source>
        <dbReference type="Proteomes" id="UP000188533"/>
    </source>
</evidence>
<proteinExistence type="predicted"/>
<protein>
    <submittedName>
        <fullName evidence="1">Uncharacterized protein</fullName>
    </submittedName>
</protein>
<gene>
    <name evidence="1" type="ORF">LENED_004097</name>
</gene>
<reference evidence="1 2" key="2">
    <citation type="submission" date="2017-02" db="EMBL/GenBank/DDBJ databases">
        <title>A genome survey and senescence transcriptome analysis in Lentinula edodes.</title>
        <authorList>
            <person name="Sakamoto Y."/>
            <person name="Nakade K."/>
            <person name="Sato S."/>
            <person name="Yoshida Y."/>
            <person name="Miyazaki K."/>
            <person name="Natsume S."/>
            <person name="Konno N."/>
        </authorList>
    </citation>
    <scope>NUCLEOTIDE SEQUENCE [LARGE SCALE GENOMIC DNA]</scope>
    <source>
        <strain evidence="1 2">NBRC 111202</strain>
    </source>
</reference>
<organism evidence="1 2">
    <name type="scientific">Lentinula edodes</name>
    <name type="common">Shiitake mushroom</name>
    <name type="synonym">Lentinus edodes</name>
    <dbReference type="NCBI Taxonomy" id="5353"/>
    <lineage>
        <taxon>Eukaryota</taxon>
        <taxon>Fungi</taxon>
        <taxon>Dikarya</taxon>
        <taxon>Basidiomycota</taxon>
        <taxon>Agaricomycotina</taxon>
        <taxon>Agaricomycetes</taxon>
        <taxon>Agaricomycetidae</taxon>
        <taxon>Agaricales</taxon>
        <taxon>Marasmiineae</taxon>
        <taxon>Omphalotaceae</taxon>
        <taxon>Lentinula</taxon>
    </lineage>
</organism>